<comment type="caution">
    <text evidence="1">The sequence shown here is derived from an EMBL/GenBank/DDBJ whole genome shotgun (WGS) entry which is preliminary data.</text>
</comment>
<gene>
    <name evidence="1" type="ORF">COLSTE_02386</name>
</gene>
<keyword evidence="2" id="KW-1185">Reference proteome</keyword>
<name>B6GE49_9ACTN</name>
<evidence type="ECO:0000313" key="1">
    <source>
        <dbReference type="EMBL" id="EEA89432.1"/>
    </source>
</evidence>
<dbReference type="STRING" id="445975.COLSTE_02386"/>
<reference evidence="1 2" key="2">
    <citation type="submission" date="2008-10" db="EMBL/GenBank/DDBJ databases">
        <authorList>
            <person name="Fulton L."/>
            <person name="Clifton S."/>
            <person name="Fulton B."/>
            <person name="Xu J."/>
            <person name="Minx P."/>
            <person name="Pepin K.H."/>
            <person name="Johnson M."/>
            <person name="Thiruvilangam P."/>
            <person name="Bhonagiri V."/>
            <person name="Nash W.E."/>
            <person name="Mardis E.R."/>
            <person name="Wilson R.K."/>
        </authorList>
    </citation>
    <scope>NUCLEOTIDE SEQUENCE [LARGE SCALE GENOMIC DNA]</scope>
    <source>
        <strain evidence="1 2">DSM 13279</strain>
    </source>
</reference>
<evidence type="ECO:0000313" key="2">
    <source>
        <dbReference type="Proteomes" id="UP000003560"/>
    </source>
</evidence>
<accession>B6GE49</accession>
<dbReference type="HOGENOM" id="CLU_3232233_0_0_11"/>
<sequence length="43" mass="5090">MVYNMFNHCRHIFWLVVRRDLHAFRGEAVRPGATPTMRSCSLI</sequence>
<dbReference type="Proteomes" id="UP000003560">
    <property type="component" value="Unassembled WGS sequence"/>
</dbReference>
<dbReference type="AlphaFoldDB" id="B6GE49"/>
<dbReference type="EMBL" id="ABXJ01000142">
    <property type="protein sequence ID" value="EEA89432.1"/>
    <property type="molecule type" value="Genomic_DNA"/>
</dbReference>
<protein>
    <submittedName>
        <fullName evidence="1">Uncharacterized protein</fullName>
    </submittedName>
</protein>
<reference evidence="1 2" key="1">
    <citation type="submission" date="2008-10" db="EMBL/GenBank/DDBJ databases">
        <title>Draft genome sequence of Collinsella stercoris (DSM 13279).</title>
        <authorList>
            <person name="Sudarsanam P."/>
            <person name="Ley R."/>
            <person name="Guruge J."/>
            <person name="Turnbaugh P.J."/>
            <person name="Mahowald M."/>
            <person name="Liep D."/>
            <person name="Gordon J."/>
        </authorList>
    </citation>
    <scope>NUCLEOTIDE SEQUENCE [LARGE SCALE GENOMIC DNA]</scope>
    <source>
        <strain evidence="1 2">DSM 13279</strain>
    </source>
</reference>
<organism evidence="1 2">
    <name type="scientific">Collinsella stercoris DSM 13279</name>
    <dbReference type="NCBI Taxonomy" id="445975"/>
    <lineage>
        <taxon>Bacteria</taxon>
        <taxon>Bacillati</taxon>
        <taxon>Actinomycetota</taxon>
        <taxon>Coriobacteriia</taxon>
        <taxon>Coriobacteriales</taxon>
        <taxon>Coriobacteriaceae</taxon>
        <taxon>Collinsella</taxon>
    </lineage>
</organism>
<proteinExistence type="predicted"/>